<dbReference type="Proteomes" id="UP001190700">
    <property type="component" value="Unassembled WGS sequence"/>
</dbReference>
<dbReference type="EC" id="6.3.2.17" evidence="17"/>
<dbReference type="PIRSF" id="PIRSF038895">
    <property type="entry name" value="FPGS"/>
    <property type="match status" value="1"/>
</dbReference>
<keyword evidence="12 18" id="KW-0067">ATP-binding</keyword>
<dbReference type="GO" id="GO:0046872">
    <property type="term" value="F:metal ion binding"/>
    <property type="evidence" value="ECO:0007669"/>
    <property type="project" value="UniProtKB-KW"/>
</dbReference>
<dbReference type="Gene3D" id="3.40.1190.10">
    <property type="entry name" value="Mur-like, catalytic domain"/>
    <property type="match status" value="1"/>
</dbReference>
<dbReference type="InterPro" id="IPR036565">
    <property type="entry name" value="Mur-like_cat_sf"/>
</dbReference>
<sequence>MLCKLKESSLAAIASYALFKTLARWRAASTLRQPMSTGRETKGRDYQAALSALGGLIGESKMDRDRSFGEMRTWIKVFEIEEKLPHLSIIHVAGTKGKGSTCAFTDSILRTHGRRVGFFSSPHLVDIRERFRLNGRPMPEEVFLKHFWWCWDKTQVGVQQGLERPGLFKFVTLLALRAFISEGVDVAVMEVGIGGRLDCTNVVPQPVACGVTALGYDHVNILGNTLTEIAREKAGIFKQGSPAFTVPQETEAMASLKQCAAKMGPGFELSTVAPWSTFQRADHTPVRLGIRGEHQLQNASLAVQLFRVWNAHYGPATPGDEDLLNQGVLPELYARGLEKTVWPGRTQVVPDEPGLQFFLDGAHTQESMAACARWFSEASGELPDVGAGKVVAGGTSRRRTERVLLFNMMDKRDPGTLLGSLHRSFAAEGVHIDRAIFVPGRSHTAGMHKINGTQTVQWQEELREYWDNLQSKAPGKVNPQHKRKLCHVTERTNAHLTGGTLCAVTCKEQGEAGPRSSEVHTSLESVLQTLRHRAAARPDLQLQVLVTGSLYLVGDMLQELKYQV</sequence>
<dbReference type="PROSITE" id="PS01012">
    <property type="entry name" value="FOLYLPOLYGLU_SYNT_2"/>
    <property type="match status" value="1"/>
</dbReference>
<comment type="subcellular location">
    <subcellularLocation>
        <location evidence="3">Cytoplasm</location>
    </subcellularLocation>
    <subcellularLocation>
        <location evidence="1">Mitochondrion inner membrane</location>
    </subcellularLocation>
    <subcellularLocation>
        <location evidence="2">Mitochondrion matrix</location>
    </subcellularLocation>
</comment>
<evidence type="ECO:0000256" key="11">
    <source>
        <dbReference type="ARBA" id="ARBA00022792"/>
    </source>
</evidence>
<dbReference type="GO" id="GO:0005524">
    <property type="term" value="F:ATP binding"/>
    <property type="evidence" value="ECO:0007669"/>
    <property type="project" value="UniProtKB-KW"/>
</dbReference>
<evidence type="ECO:0000256" key="6">
    <source>
        <dbReference type="ARBA" id="ARBA00022490"/>
    </source>
</evidence>
<organism evidence="20 21">
    <name type="scientific">Cymbomonas tetramitiformis</name>
    <dbReference type="NCBI Taxonomy" id="36881"/>
    <lineage>
        <taxon>Eukaryota</taxon>
        <taxon>Viridiplantae</taxon>
        <taxon>Chlorophyta</taxon>
        <taxon>Pyramimonadophyceae</taxon>
        <taxon>Pyramimonadales</taxon>
        <taxon>Pyramimonadaceae</taxon>
        <taxon>Cymbomonas</taxon>
    </lineage>
</organism>
<evidence type="ECO:0000256" key="10">
    <source>
        <dbReference type="ARBA" id="ARBA00022741"/>
    </source>
</evidence>
<name>A0AAE0GSR5_9CHLO</name>
<keyword evidence="9 19" id="KW-0479">Metal-binding</keyword>
<comment type="similarity">
    <text evidence="5 17">Belongs to the folylpolyglutamate synthase family.</text>
</comment>
<keyword evidence="13 19" id="KW-0460">Magnesium</keyword>
<protein>
    <recommendedName>
        <fullName evidence="17">Folylpolyglutamate synthase</fullName>
        <ecNumber evidence="17">6.3.2.17</ecNumber>
    </recommendedName>
    <alternativeName>
        <fullName evidence="17">Folylpoly-gamma-glutamate synthetase</fullName>
    </alternativeName>
    <alternativeName>
        <fullName evidence="17">Tetrahydrofolylpolyglutamate synthase</fullName>
    </alternativeName>
</protein>
<gene>
    <name evidence="20" type="ORF">CYMTET_8821</name>
</gene>
<dbReference type="GO" id="GO:0005759">
    <property type="term" value="C:mitochondrial matrix"/>
    <property type="evidence" value="ECO:0007669"/>
    <property type="project" value="UniProtKB-SubCell"/>
</dbReference>
<evidence type="ECO:0000256" key="18">
    <source>
        <dbReference type="PIRSR" id="PIRSR038895-1"/>
    </source>
</evidence>
<evidence type="ECO:0000256" key="16">
    <source>
        <dbReference type="ARBA" id="ARBA00047493"/>
    </source>
</evidence>
<dbReference type="InterPro" id="IPR036615">
    <property type="entry name" value="Mur_ligase_C_dom_sf"/>
</dbReference>
<dbReference type="GO" id="GO:0004326">
    <property type="term" value="F:tetrahydrofolylpolyglutamate synthase activity"/>
    <property type="evidence" value="ECO:0007669"/>
    <property type="project" value="UniProtKB-EC"/>
</dbReference>
<keyword evidence="8 17" id="KW-0436">Ligase</keyword>
<dbReference type="GO" id="GO:0006730">
    <property type="term" value="P:one-carbon metabolic process"/>
    <property type="evidence" value="ECO:0007669"/>
    <property type="project" value="UniProtKB-KW"/>
</dbReference>
<comment type="catalytic activity">
    <reaction evidence="16 17">
        <text>(6S)-5,6,7,8-tetrahydrofolyl-(gamma-L-Glu)(n) + L-glutamate + ATP = (6S)-5,6,7,8-tetrahydrofolyl-(gamma-L-Glu)(n+1) + ADP + phosphate + H(+)</text>
        <dbReference type="Rhea" id="RHEA:10580"/>
        <dbReference type="Rhea" id="RHEA-COMP:14738"/>
        <dbReference type="Rhea" id="RHEA-COMP:14740"/>
        <dbReference type="ChEBI" id="CHEBI:15378"/>
        <dbReference type="ChEBI" id="CHEBI:29985"/>
        <dbReference type="ChEBI" id="CHEBI:30616"/>
        <dbReference type="ChEBI" id="CHEBI:43474"/>
        <dbReference type="ChEBI" id="CHEBI:141005"/>
        <dbReference type="ChEBI" id="CHEBI:456216"/>
        <dbReference type="EC" id="6.3.2.17"/>
    </reaction>
</comment>
<dbReference type="AlphaFoldDB" id="A0AAE0GSR5"/>
<evidence type="ECO:0000256" key="5">
    <source>
        <dbReference type="ARBA" id="ARBA00008276"/>
    </source>
</evidence>
<dbReference type="SUPFAM" id="SSF53244">
    <property type="entry name" value="MurD-like peptide ligases, peptide-binding domain"/>
    <property type="match status" value="1"/>
</dbReference>
<evidence type="ECO:0000256" key="12">
    <source>
        <dbReference type="ARBA" id="ARBA00022840"/>
    </source>
</evidence>
<evidence type="ECO:0000313" key="20">
    <source>
        <dbReference type="EMBL" id="KAK3283482.1"/>
    </source>
</evidence>
<keyword evidence="6" id="KW-0963">Cytoplasm</keyword>
<dbReference type="InterPro" id="IPR023600">
    <property type="entry name" value="Folylpolyglutamate_synth_euk"/>
</dbReference>
<dbReference type="NCBIfam" id="TIGR01499">
    <property type="entry name" value="folC"/>
    <property type="match status" value="1"/>
</dbReference>
<dbReference type="PANTHER" id="PTHR11136:SF5">
    <property type="entry name" value="FOLYLPOLYGLUTAMATE SYNTHASE, MITOCHONDRIAL"/>
    <property type="match status" value="1"/>
</dbReference>
<evidence type="ECO:0000256" key="9">
    <source>
        <dbReference type="ARBA" id="ARBA00022723"/>
    </source>
</evidence>
<feature type="binding site" evidence="19">
    <location>
        <position position="121"/>
    </location>
    <ligand>
        <name>Mg(2+)</name>
        <dbReference type="ChEBI" id="CHEBI:18420"/>
        <label>1</label>
    </ligand>
</feature>
<comment type="function">
    <text evidence="17">Catalyzes conversion of folates to polyglutamate derivatives allowing concentration of folate compounds in the cell and the intracellular retention of these cofactors, which are important substrates for most of the folate-dependent enzymes that are involved in one-carbon transfer reactions involved in purine, pyrimidine and amino acid synthesis.</text>
</comment>
<evidence type="ECO:0000256" key="7">
    <source>
        <dbReference type="ARBA" id="ARBA00022563"/>
    </source>
</evidence>
<reference evidence="20 21" key="1">
    <citation type="journal article" date="2015" name="Genome Biol. Evol.">
        <title>Comparative Genomics of a Bacterivorous Green Alga Reveals Evolutionary Causalities and Consequences of Phago-Mixotrophic Mode of Nutrition.</title>
        <authorList>
            <person name="Burns J.A."/>
            <person name="Paasch A."/>
            <person name="Narechania A."/>
            <person name="Kim E."/>
        </authorList>
    </citation>
    <scope>NUCLEOTIDE SEQUENCE [LARGE SCALE GENOMIC DNA]</scope>
    <source>
        <strain evidence="20 21">PLY_AMNH</strain>
    </source>
</reference>
<keyword evidence="15" id="KW-0472">Membrane</keyword>
<keyword evidence="11" id="KW-0999">Mitochondrion inner membrane</keyword>
<feature type="binding site" evidence="19">
    <location>
        <position position="190"/>
    </location>
    <ligand>
        <name>Mg(2+)</name>
        <dbReference type="ChEBI" id="CHEBI:18420"/>
        <label>1</label>
    </ligand>
</feature>
<evidence type="ECO:0000256" key="4">
    <source>
        <dbReference type="ARBA" id="ARBA00005150"/>
    </source>
</evidence>
<evidence type="ECO:0000256" key="8">
    <source>
        <dbReference type="ARBA" id="ARBA00022598"/>
    </source>
</evidence>
<evidence type="ECO:0000256" key="3">
    <source>
        <dbReference type="ARBA" id="ARBA00004496"/>
    </source>
</evidence>
<keyword evidence="10 18" id="KW-0547">Nucleotide-binding</keyword>
<dbReference type="GO" id="GO:0005829">
    <property type="term" value="C:cytosol"/>
    <property type="evidence" value="ECO:0007669"/>
    <property type="project" value="TreeGrafter"/>
</dbReference>
<evidence type="ECO:0000256" key="14">
    <source>
        <dbReference type="ARBA" id="ARBA00023128"/>
    </source>
</evidence>
<comment type="cofactor">
    <cofactor evidence="17">
        <name>a monovalent cation</name>
        <dbReference type="ChEBI" id="CHEBI:60242"/>
    </cofactor>
    <text evidence="17">A monovalent cation.</text>
</comment>
<dbReference type="InterPro" id="IPR018109">
    <property type="entry name" value="Folylpolyglutamate_synth_CS"/>
</dbReference>
<dbReference type="EMBL" id="LGRX02002756">
    <property type="protein sequence ID" value="KAK3283482.1"/>
    <property type="molecule type" value="Genomic_DNA"/>
</dbReference>
<dbReference type="GO" id="GO:0005743">
    <property type="term" value="C:mitochondrial inner membrane"/>
    <property type="evidence" value="ECO:0007669"/>
    <property type="project" value="UniProtKB-SubCell"/>
</dbReference>
<proteinExistence type="inferred from homology"/>
<dbReference type="InterPro" id="IPR001645">
    <property type="entry name" value="Folylpolyglutamate_synth"/>
</dbReference>
<comment type="caution">
    <text evidence="20">The sequence shown here is derived from an EMBL/GenBank/DDBJ whole genome shotgun (WGS) entry which is preliminary data.</text>
</comment>
<dbReference type="Gene3D" id="3.90.190.20">
    <property type="entry name" value="Mur ligase, C-terminal domain"/>
    <property type="match status" value="1"/>
</dbReference>
<evidence type="ECO:0000256" key="1">
    <source>
        <dbReference type="ARBA" id="ARBA00004273"/>
    </source>
</evidence>
<keyword evidence="14" id="KW-0496">Mitochondrion</keyword>
<evidence type="ECO:0000256" key="13">
    <source>
        <dbReference type="ARBA" id="ARBA00022842"/>
    </source>
</evidence>
<dbReference type="PROSITE" id="PS01011">
    <property type="entry name" value="FOLYLPOLYGLU_SYNT_1"/>
    <property type="match status" value="1"/>
</dbReference>
<feature type="binding site" evidence="18">
    <location>
        <position position="345"/>
    </location>
    <ligand>
        <name>ATP</name>
        <dbReference type="ChEBI" id="CHEBI:30616"/>
    </ligand>
</feature>
<keyword evidence="21" id="KW-1185">Reference proteome</keyword>
<dbReference type="PANTHER" id="PTHR11136">
    <property type="entry name" value="FOLYLPOLYGLUTAMATE SYNTHASE-RELATED"/>
    <property type="match status" value="1"/>
</dbReference>
<evidence type="ECO:0000256" key="17">
    <source>
        <dbReference type="PIRNR" id="PIRNR038895"/>
    </source>
</evidence>
<evidence type="ECO:0000256" key="2">
    <source>
        <dbReference type="ARBA" id="ARBA00004305"/>
    </source>
</evidence>
<evidence type="ECO:0000256" key="15">
    <source>
        <dbReference type="ARBA" id="ARBA00023136"/>
    </source>
</evidence>
<feature type="binding site" evidence="18">
    <location>
        <position position="360"/>
    </location>
    <ligand>
        <name>ATP</name>
        <dbReference type="ChEBI" id="CHEBI:30616"/>
    </ligand>
</feature>
<evidence type="ECO:0000256" key="19">
    <source>
        <dbReference type="PIRSR" id="PIRSR038895-2"/>
    </source>
</evidence>
<accession>A0AAE0GSR5</accession>
<evidence type="ECO:0000313" key="21">
    <source>
        <dbReference type="Proteomes" id="UP001190700"/>
    </source>
</evidence>
<keyword evidence="7 17" id="KW-0554">One-carbon metabolism</keyword>
<dbReference type="SUPFAM" id="SSF53623">
    <property type="entry name" value="MurD-like peptide ligases, catalytic domain"/>
    <property type="match status" value="1"/>
</dbReference>
<comment type="pathway">
    <text evidence="4 17">Cofactor biosynthesis; tetrahydrofolylpolyglutamate biosynthesis.</text>
</comment>
<feature type="binding site" evidence="19">
    <location>
        <position position="218"/>
    </location>
    <ligand>
        <name>Mg(2+)</name>
        <dbReference type="ChEBI" id="CHEBI:18420"/>
        <label>1</label>
    </ligand>
</feature>